<proteinExistence type="predicted"/>
<protein>
    <submittedName>
        <fullName evidence="2">G-protein coupled receptors family 1 profile domain-containing protein</fullName>
    </submittedName>
</protein>
<dbReference type="WBParaSite" id="PS1159_v2.g7945.t1">
    <property type="protein sequence ID" value="PS1159_v2.g7945.t1"/>
    <property type="gene ID" value="PS1159_v2.g7945"/>
</dbReference>
<reference evidence="2" key="1">
    <citation type="submission" date="2022-11" db="UniProtKB">
        <authorList>
            <consortium name="WormBaseParasite"/>
        </authorList>
    </citation>
    <scope>IDENTIFICATION</scope>
</reference>
<evidence type="ECO:0000313" key="1">
    <source>
        <dbReference type="Proteomes" id="UP000887580"/>
    </source>
</evidence>
<accession>A0AC35GRK0</accession>
<organism evidence="1 2">
    <name type="scientific">Panagrolaimus sp. PS1159</name>
    <dbReference type="NCBI Taxonomy" id="55785"/>
    <lineage>
        <taxon>Eukaryota</taxon>
        <taxon>Metazoa</taxon>
        <taxon>Ecdysozoa</taxon>
        <taxon>Nematoda</taxon>
        <taxon>Chromadorea</taxon>
        <taxon>Rhabditida</taxon>
        <taxon>Tylenchina</taxon>
        <taxon>Panagrolaimomorpha</taxon>
        <taxon>Panagrolaimoidea</taxon>
        <taxon>Panagrolaimidae</taxon>
        <taxon>Panagrolaimus</taxon>
    </lineage>
</organism>
<name>A0AC35GRK0_9BILA</name>
<dbReference type="Proteomes" id="UP000887580">
    <property type="component" value="Unplaced"/>
</dbReference>
<sequence length="109" mass="12931">MFGMSRALQKHNTMLLRCTYAQFCGFCVFAGIPAIIIVLIYYFISEPCKLIYFCFLLMNMFGLFDILVTVICIKPYRIFFMDLFRFEHCTKVSPQTRYRLKSININILH</sequence>
<evidence type="ECO:0000313" key="2">
    <source>
        <dbReference type="WBParaSite" id="PS1159_v2.g7945.t1"/>
    </source>
</evidence>